<dbReference type="EMBL" id="JAVHNQ010000007">
    <property type="protein sequence ID" value="KAK6341458.1"/>
    <property type="molecule type" value="Genomic_DNA"/>
</dbReference>
<feature type="region of interest" description="Disordered" evidence="1">
    <location>
        <begin position="115"/>
        <end position="157"/>
    </location>
</feature>
<evidence type="ECO:0000313" key="2">
    <source>
        <dbReference type="EMBL" id="KAK6341458.1"/>
    </source>
</evidence>
<evidence type="ECO:0000313" key="3">
    <source>
        <dbReference type="Proteomes" id="UP001375240"/>
    </source>
</evidence>
<protein>
    <submittedName>
        <fullName evidence="2">Uncharacterized protein</fullName>
    </submittedName>
</protein>
<dbReference type="AlphaFoldDB" id="A0AAV9UG85"/>
<sequence length="167" mass="19096">MCYTAYRFVDCNRCLEQERDHTFYVHRHPDKNADDIKCDCPELHEVLDRHLPCPMCLKTILLRMSLEAKIQADAGPNVKVELDYKKYPVFYTDDEESPADGSKLSINPVANRKRERRGTFFGGVENQPGMYNAGGTKTTEANESDRTSDDPHFDGDTLVEGMLKEMN</sequence>
<gene>
    <name evidence="2" type="ORF">TWF696_008532</name>
</gene>
<evidence type="ECO:0000256" key="1">
    <source>
        <dbReference type="SAM" id="MobiDB-lite"/>
    </source>
</evidence>
<dbReference type="Proteomes" id="UP001375240">
    <property type="component" value="Unassembled WGS sequence"/>
</dbReference>
<accession>A0AAV9UG85</accession>
<proteinExistence type="predicted"/>
<reference evidence="2 3" key="1">
    <citation type="submission" date="2019-10" db="EMBL/GenBank/DDBJ databases">
        <authorList>
            <person name="Palmer J.M."/>
        </authorList>
    </citation>
    <scope>NUCLEOTIDE SEQUENCE [LARGE SCALE GENOMIC DNA]</scope>
    <source>
        <strain evidence="2 3">TWF696</strain>
    </source>
</reference>
<name>A0AAV9UG85_9PEZI</name>
<organism evidence="2 3">
    <name type="scientific">Orbilia brochopaga</name>
    <dbReference type="NCBI Taxonomy" id="3140254"/>
    <lineage>
        <taxon>Eukaryota</taxon>
        <taxon>Fungi</taxon>
        <taxon>Dikarya</taxon>
        <taxon>Ascomycota</taxon>
        <taxon>Pezizomycotina</taxon>
        <taxon>Orbiliomycetes</taxon>
        <taxon>Orbiliales</taxon>
        <taxon>Orbiliaceae</taxon>
        <taxon>Orbilia</taxon>
    </lineage>
</organism>
<feature type="compositionally biased region" description="Basic and acidic residues" evidence="1">
    <location>
        <begin position="143"/>
        <end position="155"/>
    </location>
</feature>
<comment type="caution">
    <text evidence="2">The sequence shown here is derived from an EMBL/GenBank/DDBJ whole genome shotgun (WGS) entry which is preliminary data.</text>
</comment>
<keyword evidence="3" id="KW-1185">Reference proteome</keyword>